<evidence type="ECO:0000256" key="1">
    <source>
        <dbReference type="SAM" id="SignalP"/>
    </source>
</evidence>
<gene>
    <name evidence="2" type="ORF">B0A48_17020</name>
</gene>
<evidence type="ECO:0000313" key="3">
    <source>
        <dbReference type="Proteomes" id="UP000192596"/>
    </source>
</evidence>
<evidence type="ECO:0000313" key="2">
    <source>
        <dbReference type="EMBL" id="OQN96590.1"/>
    </source>
</evidence>
<sequence length="383" mass="41267">MAPLSSLFTLAALTCSCLTAARRAPAYQHEALDIPKPKFKPKRQHGPQRVPASLTQEGILTLITPSPGASPVQVTKQSQLVTTYPPQMTLCELPPLAFFHVTVPPSSVPTTARYQNYSISTPPGNGTCSTSFDTTVTMVCATVLSDLTTTYTVSQCAQDITFSTRYSYVLAHPTPTPDLNSTANATVSSGAIASITLAPTVQTLTTYYLAPWQELTRAGPPGDVDLKVCATYENGMEECIRQYEVWKTTLLTTNATTTTSFNFTTTINGPSQVIVETFVANITEYLTTFSMSTTMELFYETEIESTETSTRIFSTGNTVYETQTVEQVSSHVTSTITTRITSTITTGTKTITLTPLPTPTPPIVTLPTTTPGVDFASMLGIGH</sequence>
<keyword evidence="3" id="KW-1185">Reference proteome</keyword>
<accession>A0A1V8SCF1</accession>
<name>A0A1V8SCF1_9PEZI</name>
<protein>
    <submittedName>
        <fullName evidence="2">Uncharacterized protein</fullName>
    </submittedName>
</protein>
<dbReference type="OrthoDB" id="4121208at2759"/>
<organism evidence="2 3">
    <name type="scientific">Cryoendolithus antarcticus</name>
    <dbReference type="NCBI Taxonomy" id="1507870"/>
    <lineage>
        <taxon>Eukaryota</taxon>
        <taxon>Fungi</taxon>
        <taxon>Dikarya</taxon>
        <taxon>Ascomycota</taxon>
        <taxon>Pezizomycotina</taxon>
        <taxon>Dothideomycetes</taxon>
        <taxon>Dothideomycetidae</taxon>
        <taxon>Cladosporiales</taxon>
        <taxon>Cladosporiaceae</taxon>
        <taxon>Cryoendolithus</taxon>
    </lineage>
</organism>
<dbReference type="STRING" id="1507870.A0A1V8SCF1"/>
<dbReference type="EMBL" id="NAJO01000064">
    <property type="protein sequence ID" value="OQN96590.1"/>
    <property type="molecule type" value="Genomic_DNA"/>
</dbReference>
<feature type="chain" id="PRO_5013071195" evidence="1">
    <location>
        <begin position="22"/>
        <end position="383"/>
    </location>
</feature>
<dbReference type="InParanoid" id="A0A1V8SCF1"/>
<proteinExistence type="predicted"/>
<comment type="caution">
    <text evidence="2">The sequence shown here is derived from an EMBL/GenBank/DDBJ whole genome shotgun (WGS) entry which is preliminary data.</text>
</comment>
<dbReference type="AlphaFoldDB" id="A0A1V8SCF1"/>
<dbReference type="Proteomes" id="UP000192596">
    <property type="component" value="Unassembled WGS sequence"/>
</dbReference>
<reference evidence="3" key="1">
    <citation type="submission" date="2017-03" db="EMBL/GenBank/DDBJ databases">
        <title>Genomes of endolithic fungi from Antarctica.</title>
        <authorList>
            <person name="Coleine C."/>
            <person name="Masonjones S."/>
            <person name="Stajich J.E."/>
        </authorList>
    </citation>
    <scope>NUCLEOTIDE SEQUENCE [LARGE SCALE GENOMIC DNA]</scope>
    <source>
        <strain evidence="3">CCFEE 5527</strain>
    </source>
</reference>
<feature type="signal peptide" evidence="1">
    <location>
        <begin position="1"/>
        <end position="21"/>
    </location>
</feature>
<keyword evidence="1" id="KW-0732">Signal</keyword>